<dbReference type="InterPro" id="IPR000182">
    <property type="entry name" value="GNAT_dom"/>
</dbReference>
<gene>
    <name evidence="2" type="ORF">IG616_08745</name>
</gene>
<dbReference type="SUPFAM" id="SSF55729">
    <property type="entry name" value="Acyl-CoA N-acyltransferases (Nat)"/>
    <property type="match status" value="1"/>
</dbReference>
<dbReference type="Proteomes" id="UP000632063">
    <property type="component" value="Unassembled WGS sequence"/>
</dbReference>
<evidence type="ECO:0000313" key="2">
    <source>
        <dbReference type="EMBL" id="MBD8891634.1"/>
    </source>
</evidence>
<dbReference type="EMBL" id="JACYXI010000004">
    <property type="protein sequence ID" value="MBD8891634.1"/>
    <property type="molecule type" value="Genomic_DNA"/>
</dbReference>
<dbReference type="PROSITE" id="PS51186">
    <property type="entry name" value="GNAT"/>
    <property type="match status" value="1"/>
</dbReference>
<dbReference type="RefSeq" id="WP_192147764.1">
    <property type="nucleotide sequence ID" value="NZ_JACYXI010000004.1"/>
</dbReference>
<feature type="domain" description="N-acetyltransferase" evidence="1">
    <location>
        <begin position="1"/>
        <end position="137"/>
    </location>
</feature>
<dbReference type="PANTHER" id="PTHR13538:SF4">
    <property type="entry name" value="N-ALPHA-ACETYLTRANSFERASE 80"/>
    <property type="match status" value="1"/>
</dbReference>
<accession>A0ABR9CLA5</accession>
<protein>
    <submittedName>
        <fullName evidence="2">GNAT family N-acetyltransferase</fullName>
    </submittedName>
</protein>
<reference evidence="3" key="1">
    <citation type="submission" date="2020-09" db="EMBL/GenBank/DDBJ databases">
        <title>The genome sequence of strain Labrenzia suaedae 4C16A.</title>
        <authorList>
            <person name="Liu Y."/>
        </authorList>
    </citation>
    <scope>NUCLEOTIDE SEQUENCE [LARGE SCALE GENOMIC DNA]</scope>
    <source>
        <strain evidence="3">4C16A</strain>
    </source>
</reference>
<dbReference type="InterPro" id="IPR039840">
    <property type="entry name" value="NAA80"/>
</dbReference>
<dbReference type="PANTHER" id="PTHR13538">
    <property type="entry name" value="N-ACETYLTRANSFERASE 6"/>
    <property type="match status" value="1"/>
</dbReference>
<dbReference type="CDD" id="cd04301">
    <property type="entry name" value="NAT_SF"/>
    <property type="match status" value="1"/>
</dbReference>
<name>A0ABR9CLA5_9HYPH</name>
<evidence type="ECO:0000313" key="3">
    <source>
        <dbReference type="Proteomes" id="UP000632063"/>
    </source>
</evidence>
<sequence length="137" mass="15582">MAEVRVDSRHELVKEAVRSGLIAFNNGYLPADRDVRPITLSVCDGDRIAGGLCASASVNWVFIDLLWVDDAYRGQGFGTELLRQLEEQALRLGLKHVYLDTFGFQAAGFYEKLGYREFGRLDDFLAGYDRIWMRKDL</sequence>
<evidence type="ECO:0000259" key="1">
    <source>
        <dbReference type="PROSITE" id="PS51186"/>
    </source>
</evidence>
<dbReference type="Gene3D" id="3.40.630.30">
    <property type="match status" value="1"/>
</dbReference>
<keyword evidence="3" id="KW-1185">Reference proteome</keyword>
<dbReference type="Pfam" id="PF00583">
    <property type="entry name" value="Acetyltransf_1"/>
    <property type="match status" value="1"/>
</dbReference>
<dbReference type="InterPro" id="IPR016181">
    <property type="entry name" value="Acyl_CoA_acyltransferase"/>
</dbReference>
<comment type="caution">
    <text evidence="2">The sequence shown here is derived from an EMBL/GenBank/DDBJ whole genome shotgun (WGS) entry which is preliminary data.</text>
</comment>
<organism evidence="2 3">
    <name type="scientific">Roseibium litorale</name>
    <dbReference type="NCBI Taxonomy" id="2803841"/>
    <lineage>
        <taxon>Bacteria</taxon>
        <taxon>Pseudomonadati</taxon>
        <taxon>Pseudomonadota</taxon>
        <taxon>Alphaproteobacteria</taxon>
        <taxon>Hyphomicrobiales</taxon>
        <taxon>Stappiaceae</taxon>
        <taxon>Roseibium</taxon>
    </lineage>
</organism>
<proteinExistence type="predicted"/>
<reference evidence="2 3" key="2">
    <citation type="journal article" date="2021" name="Int. J. Syst. Evol. Microbiol.">
        <title>Roseibium litorale sp. nov., isolated from a tidal flat sediment and proposal for the reclassification of Labrenzia polysiphoniae as Roseibium polysiphoniae comb. nov.</title>
        <authorList>
            <person name="Liu Y."/>
            <person name="Pei T."/>
            <person name="Du J."/>
            <person name="Chao M."/>
            <person name="Deng M.R."/>
            <person name="Zhu H."/>
        </authorList>
    </citation>
    <scope>NUCLEOTIDE SEQUENCE [LARGE SCALE GENOMIC DNA]</scope>
    <source>
        <strain evidence="2 3">4C16A</strain>
    </source>
</reference>